<dbReference type="Proteomes" id="UP000186894">
    <property type="component" value="Unassembled WGS sequence"/>
</dbReference>
<evidence type="ECO:0000313" key="3">
    <source>
        <dbReference type="Proteomes" id="UP000186894"/>
    </source>
</evidence>
<feature type="domain" description="Ribbon-helix-helix protein CopG" evidence="1">
    <location>
        <begin position="6"/>
        <end position="41"/>
    </location>
</feature>
<evidence type="ECO:0000313" key="2">
    <source>
        <dbReference type="EMBL" id="OLP44447.1"/>
    </source>
</evidence>
<dbReference type="EMBL" id="MKIM01000027">
    <property type="protein sequence ID" value="OLP44447.1"/>
    <property type="molecule type" value="Genomic_DNA"/>
</dbReference>
<dbReference type="InterPro" id="IPR010985">
    <property type="entry name" value="Ribbon_hlx_hlx"/>
</dbReference>
<proteinExistence type="predicted"/>
<reference evidence="2 3" key="1">
    <citation type="submission" date="2016-09" db="EMBL/GenBank/DDBJ databases">
        <title>Rhizobium oryziradicis sp. nov., isolated from the root of rice.</title>
        <authorList>
            <person name="Zhao J."/>
            <person name="Zhang X."/>
        </authorList>
    </citation>
    <scope>NUCLEOTIDE SEQUENCE [LARGE SCALE GENOMIC DNA]</scope>
    <source>
        <strain evidence="2 3">N19</strain>
    </source>
</reference>
<dbReference type="STRING" id="1867956.BJF95_07925"/>
<comment type="caution">
    <text evidence="2">The sequence shown here is derived from an EMBL/GenBank/DDBJ whole genome shotgun (WGS) entry which is preliminary data.</text>
</comment>
<dbReference type="GO" id="GO:0006355">
    <property type="term" value="P:regulation of DNA-templated transcription"/>
    <property type="evidence" value="ECO:0007669"/>
    <property type="project" value="InterPro"/>
</dbReference>
<dbReference type="Pfam" id="PF01402">
    <property type="entry name" value="RHH_1"/>
    <property type="match status" value="1"/>
</dbReference>
<protein>
    <recommendedName>
        <fullName evidence="1">Ribbon-helix-helix protein CopG domain-containing protein</fullName>
    </recommendedName>
</protein>
<dbReference type="OrthoDB" id="9913668at2"/>
<name>A0A1Q8ZQW5_9HYPH</name>
<dbReference type="AlphaFoldDB" id="A0A1Q8ZQW5"/>
<gene>
    <name evidence="2" type="ORF">BJF95_07925</name>
</gene>
<keyword evidence="3" id="KW-1185">Reference proteome</keyword>
<sequence>MKEASIRFRLSDNEKKGLERFAENSGRSMSQIIRQAVAETLAGKIPGIALRSAVTELRTAANSVLDMVERQPCEAHELKEPTERLQAAVRRILSCA</sequence>
<accession>A0A1Q8ZQW5</accession>
<organism evidence="2 3">
    <name type="scientific">Rhizobium oryziradicis</name>
    <dbReference type="NCBI Taxonomy" id="1867956"/>
    <lineage>
        <taxon>Bacteria</taxon>
        <taxon>Pseudomonadati</taxon>
        <taxon>Pseudomonadota</taxon>
        <taxon>Alphaproteobacteria</taxon>
        <taxon>Hyphomicrobiales</taxon>
        <taxon>Rhizobiaceae</taxon>
        <taxon>Rhizobium/Agrobacterium group</taxon>
        <taxon>Rhizobium</taxon>
    </lineage>
</organism>
<dbReference type="RefSeq" id="WP_075639958.1">
    <property type="nucleotide sequence ID" value="NZ_MKIM01000027.1"/>
</dbReference>
<evidence type="ECO:0000259" key="1">
    <source>
        <dbReference type="Pfam" id="PF01402"/>
    </source>
</evidence>
<dbReference type="SUPFAM" id="SSF47598">
    <property type="entry name" value="Ribbon-helix-helix"/>
    <property type="match status" value="1"/>
</dbReference>
<dbReference type="InterPro" id="IPR002145">
    <property type="entry name" value="CopG"/>
</dbReference>